<dbReference type="PROSITE" id="PS51257">
    <property type="entry name" value="PROKAR_LIPOPROTEIN"/>
    <property type="match status" value="1"/>
</dbReference>
<evidence type="ECO:0000313" key="1">
    <source>
        <dbReference type="EMBL" id="KZE13395.1"/>
    </source>
</evidence>
<proteinExistence type="predicted"/>
<gene>
    <name evidence="1" type="ORF">AVT10_16165</name>
</gene>
<dbReference type="RefSeq" id="WP_066690944.1">
    <property type="nucleotide sequence ID" value="NZ_LQQO01000022.1"/>
</dbReference>
<dbReference type="EMBL" id="LQQO01000022">
    <property type="protein sequence ID" value="KZE13395.1"/>
    <property type="molecule type" value="Genomic_DNA"/>
</dbReference>
<reference evidence="2" key="1">
    <citation type="submission" date="2016-01" db="EMBL/GenBank/DDBJ databases">
        <title>Draft genome of Chromobacterium sp. F49.</title>
        <authorList>
            <person name="Hong K.W."/>
        </authorList>
    </citation>
    <scope>NUCLEOTIDE SEQUENCE [LARGE SCALE GENOMIC DNA]</scope>
    <source>
        <strain evidence="2">CN3</strain>
    </source>
</reference>
<protein>
    <recommendedName>
        <fullName evidence="3">Lipoprotein</fullName>
    </recommendedName>
</protein>
<dbReference type="Proteomes" id="UP000076609">
    <property type="component" value="Unassembled WGS sequence"/>
</dbReference>
<evidence type="ECO:0008006" key="3">
    <source>
        <dbReference type="Google" id="ProtNLM"/>
    </source>
</evidence>
<evidence type="ECO:0000313" key="2">
    <source>
        <dbReference type="Proteomes" id="UP000076609"/>
    </source>
</evidence>
<sequence length="182" mass="20717">MSRRCLPLIALPVLFLAGCDPPAKRYSDAEMNFFDAALPGMTPECPNKMQFGGIGAMPQDTDECYKTSLPRRWQGLWRNSFESHVFCETPATRCQIEPDADPQPVYTWIEFKDPIDPRVKQAAEGLYRIDFIGRRTVIPGNYGHFGLARHAIVVDRVLFIDRQDRPATSEPTSDRRTINQVQ</sequence>
<name>A0ABR5YBD3_9SPHN</name>
<accession>A0ABR5YBD3</accession>
<organism evidence="1 2">
    <name type="scientific">Sphingomonas hankookensis</name>
    <dbReference type="NCBI Taxonomy" id="563996"/>
    <lineage>
        <taxon>Bacteria</taxon>
        <taxon>Pseudomonadati</taxon>
        <taxon>Pseudomonadota</taxon>
        <taxon>Alphaproteobacteria</taxon>
        <taxon>Sphingomonadales</taxon>
        <taxon>Sphingomonadaceae</taxon>
        <taxon>Sphingomonas</taxon>
    </lineage>
</organism>
<keyword evidence="2" id="KW-1185">Reference proteome</keyword>
<comment type="caution">
    <text evidence="1">The sequence shown here is derived from an EMBL/GenBank/DDBJ whole genome shotgun (WGS) entry which is preliminary data.</text>
</comment>